<evidence type="ECO:0000256" key="3">
    <source>
        <dbReference type="ARBA" id="ARBA00022553"/>
    </source>
</evidence>
<dbReference type="Pfam" id="PF02518">
    <property type="entry name" value="HATPase_c"/>
    <property type="match status" value="1"/>
</dbReference>
<dbReference type="PANTHER" id="PTHR41523">
    <property type="entry name" value="TWO-COMPONENT SYSTEM SENSOR PROTEIN"/>
    <property type="match status" value="1"/>
</dbReference>
<evidence type="ECO:0000256" key="7">
    <source>
        <dbReference type="ARBA" id="ARBA00022840"/>
    </source>
</evidence>
<organism evidence="11 12">
    <name type="scientific">Caulobacter segnis</name>
    <dbReference type="NCBI Taxonomy" id="88688"/>
    <lineage>
        <taxon>Bacteria</taxon>
        <taxon>Pseudomonadati</taxon>
        <taxon>Pseudomonadota</taxon>
        <taxon>Alphaproteobacteria</taxon>
        <taxon>Caulobacterales</taxon>
        <taxon>Caulobacteraceae</taxon>
        <taxon>Caulobacter</taxon>
    </lineage>
</organism>
<keyword evidence="5" id="KW-0547">Nucleotide-binding</keyword>
<dbReference type="InterPro" id="IPR011495">
    <property type="entry name" value="Sig_transdc_His_kin_sub2_dim/P"/>
</dbReference>
<comment type="caution">
    <text evidence="11">The sequence shown here is derived from an EMBL/GenBank/DDBJ whole genome shotgun (WGS) entry which is preliminary data.</text>
</comment>
<evidence type="ECO:0000256" key="6">
    <source>
        <dbReference type="ARBA" id="ARBA00022777"/>
    </source>
</evidence>
<dbReference type="GO" id="GO:0004673">
    <property type="term" value="F:protein histidine kinase activity"/>
    <property type="evidence" value="ECO:0007669"/>
    <property type="project" value="UniProtKB-EC"/>
</dbReference>
<dbReference type="Pfam" id="PF07568">
    <property type="entry name" value="HisKA_2"/>
    <property type="match status" value="1"/>
</dbReference>
<keyword evidence="3" id="KW-0597">Phosphoprotein</keyword>
<dbReference type="InterPro" id="IPR036890">
    <property type="entry name" value="HATPase_C_sf"/>
</dbReference>
<dbReference type="InterPro" id="IPR003594">
    <property type="entry name" value="HATPase_dom"/>
</dbReference>
<dbReference type="SUPFAM" id="SSF55874">
    <property type="entry name" value="ATPase domain of HSP90 chaperone/DNA topoisomerase II/histidine kinase"/>
    <property type="match status" value="1"/>
</dbReference>
<dbReference type="Proteomes" id="UP000249393">
    <property type="component" value="Unassembled WGS sequence"/>
</dbReference>
<evidence type="ECO:0000256" key="1">
    <source>
        <dbReference type="ARBA" id="ARBA00000085"/>
    </source>
</evidence>
<dbReference type="SMART" id="SM00387">
    <property type="entry name" value="HATPase_c"/>
    <property type="match status" value="1"/>
</dbReference>
<comment type="catalytic activity">
    <reaction evidence="1">
        <text>ATP + protein L-histidine = ADP + protein N-phospho-L-histidine.</text>
        <dbReference type="EC" id="2.7.13.3"/>
    </reaction>
</comment>
<dbReference type="NCBIfam" id="TIGR00229">
    <property type="entry name" value="sensory_box"/>
    <property type="match status" value="1"/>
</dbReference>
<dbReference type="PROSITE" id="PS50112">
    <property type="entry name" value="PAS"/>
    <property type="match status" value="1"/>
</dbReference>
<evidence type="ECO:0000259" key="10">
    <source>
        <dbReference type="PROSITE" id="PS50112"/>
    </source>
</evidence>
<accession>A0A2W5X906</accession>
<feature type="domain" description="PAS" evidence="10">
    <location>
        <begin position="11"/>
        <end position="47"/>
    </location>
</feature>
<dbReference type="SMART" id="SM00091">
    <property type="entry name" value="PAS"/>
    <property type="match status" value="1"/>
</dbReference>
<dbReference type="InterPro" id="IPR000014">
    <property type="entry name" value="PAS"/>
</dbReference>
<sequence length="361" mass="39150">MNNGDGGALGETAPVGLFEADGDMIIRATNARMARMAGLPREDLVGRPLRTLLTRSSQFIYALKVEHALLTDGAAEEIFLELDHPDGRPRAVLLTVAPDEADPDRRHGALFSAPERRAYELELIAARQAVVEKIKQENAAREALSQANEKLEQLVADRTAALEQRDLLLREVYHRVKNNLQVVDGLLLMRARQLGDPTAKAAMEELRKRIFALGLVHHQLMGSKDLKTFDAGAFLKELVAHLRLDAPENVTLVLDVAPLAVDLDFAVPLGLLITELATNALKHAFPSGSGEIDVTLGAAEAGEVVLRVADNGVGMPSDLPKQRRSGLSIVDGLVRQLGGRIEAIQTKGVCWEAHLPSPRTG</sequence>
<dbReference type="AlphaFoldDB" id="A0A2W5X906"/>
<keyword evidence="8" id="KW-0175">Coiled coil</keyword>
<dbReference type="CDD" id="cd00075">
    <property type="entry name" value="HATPase"/>
    <property type="match status" value="1"/>
</dbReference>
<feature type="coiled-coil region" evidence="8">
    <location>
        <begin position="134"/>
        <end position="164"/>
    </location>
</feature>
<protein>
    <recommendedName>
        <fullName evidence="2">histidine kinase</fullName>
        <ecNumber evidence="2">2.7.13.3</ecNumber>
    </recommendedName>
</protein>
<evidence type="ECO:0000256" key="4">
    <source>
        <dbReference type="ARBA" id="ARBA00022679"/>
    </source>
</evidence>
<keyword evidence="7" id="KW-0067">ATP-binding</keyword>
<dbReference type="InterPro" id="IPR035965">
    <property type="entry name" value="PAS-like_dom_sf"/>
</dbReference>
<evidence type="ECO:0000256" key="8">
    <source>
        <dbReference type="SAM" id="Coils"/>
    </source>
</evidence>
<dbReference type="CDD" id="cd00130">
    <property type="entry name" value="PAS"/>
    <property type="match status" value="1"/>
</dbReference>
<dbReference type="InterPro" id="IPR013656">
    <property type="entry name" value="PAS_4"/>
</dbReference>
<dbReference type="InterPro" id="IPR005467">
    <property type="entry name" value="His_kinase_dom"/>
</dbReference>
<reference evidence="11 12" key="1">
    <citation type="submission" date="2017-08" db="EMBL/GenBank/DDBJ databases">
        <title>Infants hospitalized years apart are colonized by the same room-sourced microbial strains.</title>
        <authorList>
            <person name="Brooks B."/>
            <person name="Olm M.R."/>
            <person name="Firek B.A."/>
            <person name="Baker R."/>
            <person name="Thomas B.C."/>
            <person name="Morowitz M.J."/>
            <person name="Banfield J.F."/>
        </authorList>
    </citation>
    <scope>NUCLEOTIDE SEQUENCE [LARGE SCALE GENOMIC DNA]</scope>
    <source>
        <strain evidence="11">S2_003_000_R2_4</strain>
    </source>
</reference>
<dbReference type="Pfam" id="PF08448">
    <property type="entry name" value="PAS_4"/>
    <property type="match status" value="1"/>
</dbReference>
<name>A0A2W5X906_9CAUL</name>
<evidence type="ECO:0000256" key="2">
    <source>
        <dbReference type="ARBA" id="ARBA00012438"/>
    </source>
</evidence>
<dbReference type="PANTHER" id="PTHR41523:SF8">
    <property type="entry name" value="ETHYLENE RESPONSE SENSOR PROTEIN"/>
    <property type="match status" value="1"/>
</dbReference>
<dbReference type="PROSITE" id="PS50109">
    <property type="entry name" value="HIS_KIN"/>
    <property type="match status" value="1"/>
</dbReference>
<proteinExistence type="predicted"/>
<feature type="domain" description="Histidine kinase" evidence="9">
    <location>
        <begin position="171"/>
        <end position="359"/>
    </location>
</feature>
<keyword evidence="4" id="KW-0808">Transferase</keyword>
<dbReference type="SUPFAM" id="SSF55785">
    <property type="entry name" value="PYP-like sensor domain (PAS domain)"/>
    <property type="match status" value="1"/>
</dbReference>
<evidence type="ECO:0000256" key="5">
    <source>
        <dbReference type="ARBA" id="ARBA00022741"/>
    </source>
</evidence>
<dbReference type="RefSeq" id="WP_304278663.1">
    <property type="nucleotide sequence ID" value="NZ_QFQZ01000040.1"/>
</dbReference>
<gene>
    <name evidence="11" type="ORF">DI526_13145</name>
</gene>
<dbReference type="GO" id="GO:0005524">
    <property type="term" value="F:ATP binding"/>
    <property type="evidence" value="ECO:0007669"/>
    <property type="project" value="UniProtKB-KW"/>
</dbReference>
<keyword evidence="6 11" id="KW-0418">Kinase</keyword>
<dbReference type="Gene3D" id="3.30.565.10">
    <property type="entry name" value="Histidine kinase-like ATPase, C-terminal domain"/>
    <property type="match status" value="1"/>
</dbReference>
<dbReference type="EMBL" id="QFQZ01000040">
    <property type="protein sequence ID" value="PZR33511.1"/>
    <property type="molecule type" value="Genomic_DNA"/>
</dbReference>
<evidence type="ECO:0000259" key="9">
    <source>
        <dbReference type="PROSITE" id="PS50109"/>
    </source>
</evidence>
<dbReference type="EC" id="2.7.13.3" evidence="2"/>
<evidence type="ECO:0000313" key="12">
    <source>
        <dbReference type="Proteomes" id="UP000249393"/>
    </source>
</evidence>
<dbReference type="Gene3D" id="3.30.450.20">
    <property type="entry name" value="PAS domain"/>
    <property type="match status" value="1"/>
</dbReference>
<evidence type="ECO:0000313" key="11">
    <source>
        <dbReference type="EMBL" id="PZR33511.1"/>
    </source>
</evidence>